<proteinExistence type="predicted"/>
<dbReference type="SUPFAM" id="SSF56954">
    <property type="entry name" value="Outer membrane efflux proteins (OEP)"/>
    <property type="match status" value="1"/>
</dbReference>
<feature type="region of interest" description="Disordered" evidence="1">
    <location>
        <begin position="56"/>
        <end position="82"/>
    </location>
</feature>
<dbReference type="Gene3D" id="1.20.1600.10">
    <property type="entry name" value="Outer membrane efflux proteins (OEP)"/>
    <property type="match status" value="1"/>
</dbReference>
<organism evidence="3 4">
    <name type="scientific">Roseateles aquatilis</name>
    <dbReference type="NCBI Taxonomy" id="431061"/>
    <lineage>
        <taxon>Bacteria</taxon>
        <taxon>Pseudomonadati</taxon>
        <taxon>Pseudomonadota</taxon>
        <taxon>Betaproteobacteria</taxon>
        <taxon>Burkholderiales</taxon>
        <taxon>Sphaerotilaceae</taxon>
        <taxon>Roseateles</taxon>
    </lineage>
</organism>
<dbReference type="InterPro" id="IPR010131">
    <property type="entry name" value="MdtP/NodT-like"/>
</dbReference>
<comment type="caution">
    <text evidence="3">The sequence shown here is derived from an EMBL/GenBank/DDBJ whole genome shotgun (WGS) entry which is preliminary data.</text>
</comment>
<dbReference type="PANTHER" id="PTHR30203:SF24">
    <property type="entry name" value="BLR4935 PROTEIN"/>
    <property type="match status" value="1"/>
</dbReference>
<dbReference type="GO" id="GO:0015562">
    <property type="term" value="F:efflux transmembrane transporter activity"/>
    <property type="evidence" value="ECO:0007669"/>
    <property type="project" value="InterPro"/>
</dbReference>
<name>A0A246JH64_9BURK</name>
<feature type="chain" id="PRO_5012015335" evidence="2">
    <location>
        <begin position="23"/>
        <end position="414"/>
    </location>
</feature>
<evidence type="ECO:0000313" key="3">
    <source>
        <dbReference type="EMBL" id="OWQ91892.1"/>
    </source>
</evidence>
<evidence type="ECO:0000256" key="2">
    <source>
        <dbReference type="SAM" id="SignalP"/>
    </source>
</evidence>
<sequence length="414" mass="43695">MSTLVLRAAAIAAALLPAIAPASPLSFDQALRLAAQRSEAARAALAAAASAHESARAAGQLPDPTLRAGVDNLPATGPDRFATTRDSMTMKRIGFSQEWLSAEKRAARAHAALAVADRDSLQAASAMAEARLQAALAYVDAWHAGRVLALATQAEHHLREEQDIATARLATAGASGAPAGAEALALASARGQAEDDSAQARQDQAAALLTLRRWVGVPPDTLLDAPAFPAPAASEYLARHPMLALLRREVDIARRGVTVATSERTSNWTWEVSYGQRTGYADMVSVGVSIPLQIAPGRRQDREVAAKAALVDKSEAELAEATRTAMADFDTLASDADLLRQRIDRYAASVVQPARQRTGVALAAYRANQAALSGVFEARHAELEAERKLIALHRALDRVSAQLAFKPLAQGDAP</sequence>
<dbReference type="Proteomes" id="UP000197468">
    <property type="component" value="Unassembled WGS sequence"/>
</dbReference>
<keyword evidence="4" id="KW-1185">Reference proteome</keyword>
<gene>
    <name evidence="3" type="ORF">CDN99_05855</name>
</gene>
<reference evidence="3 4" key="1">
    <citation type="journal article" date="2008" name="Int. J. Syst. Evol. Microbiol.">
        <title>Description of Roseateles aquatilis sp. nov. and Roseateles terrae sp. nov., in the class Betaproteobacteria, and emended description of the genus Roseateles.</title>
        <authorList>
            <person name="Gomila M."/>
            <person name="Bowien B."/>
            <person name="Falsen E."/>
            <person name="Moore E.R."/>
            <person name="Lalucat J."/>
        </authorList>
    </citation>
    <scope>NUCLEOTIDE SEQUENCE [LARGE SCALE GENOMIC DNA]</scope>
    <source>
        <strain evidence="3 4">CCUG 48205</strain>
    </source>
</reference>
<accession>A0A246JH64</accession>
<dbReference type="AlphaFoldDB" id="A0A246JH64"/>
<evidence type="ECO:0000313" key="4">
    <source>
        <dbReference type="Proteomes" id="UP000197468"/>
    </source>
</evidence>
<dbReference type="EMBL" id="NIOF01000002">
    <property type="protein sequence ID" value="OWQ91892.1"/>
    <property type="molecule type" value="Genomic_DNA"/>
</dbReference>
<dbReference type="PANTHER" id="PTHR30203">
    <property type="entry name" value="OUTER MEMBRANE CATION EFFLUX PROTEIN"/>
    <property type="match status" value="1"/>
</dbReference>
<dbReference type="RefSeq" id="WP_088383600.1">
    <property type="nucleotide sequence ID" value="NZ_NIOF01000002.1"/>
</dbReference>
<dbReference type="OrthoDB" id="9769048at2"/>
<evidence type="ECO:0000256" key="1">
    <source>
        <dbReference type="SAM" id="MobiDB-lite"/>
    </source>
</evidence>
<protein>
    <submittedName>
        <fullName evidence="3">Transporter</fullName>
    </submittedName>
</protein>
<keyword evidence="2" id="KW-0732">Signal</keyword>
<feature type="signal peptide" evidence="2">
    <location>
        <begin position="1"/>
        <end position="22"/>
    </location>
</feature>